<accession>A0A335MDV1</accession>
<name>A0A335MDV1_ACIBA</name>
<dbReference type="EMBL" id="UFMQ01000084">
    <property type="protein sequence ID" value="SST34750.1"/>
    <property type="molecule type" value="Genomic_DNA"/>
</dbReference>
<evidence type="ECO:0000313" key="2">
    <source>
        <dbReference type="EMBL" id="SST27016.1"/>
    </source>
</evidence>
<dbReference type="Proteomes" id="UP000252694">
    <property type="component" value="Unassembled WGS sequence"/>
</dbReference>
<organism evidence="1 4">
    <name type="scientific">Acinetobacter baumannii</name>
    <dbReference type="NCBI Taxonomy" id="470"/>
    <lineage>
        <taxon>Bacteria</taxon>
        <taxon>Pseudomonadati</taxon>
        <taxon>Pseudomonadota</taxon>
        <taxon>Gammaproteobacteria</taxon>
        <taxon>Moraxellales</taxon>
        <taxon>Moraxellaceae</taxon>
        <taxon>Acinetobacter</taxon>
        <taxon>Acinetobacter calcoaceticus/baumannii complex</taxon>
    </lineage>
</organism>
<dbReference type="AlphaFoldDB" id="A0A335MDV1"/>
<dbReference type="EMBL" id="UFMQ01000015">
    <property type="protein sequence ID" value="SST27016.1"/>
    <property type="molecule type" value="Genomic_DNA"/>
</dbReference>
<dbReference type="EMBL" id="UFMQ01000015">
    <property type="protein sequence ID" value="SST27002.1"/>
    <property type="molecule type" value="Genomic_DNA"/>
</dbReference>
<gene>
    <name evidence="1" type="ORF">SAMEA104305318_02802</name>
    <name evidence="2" type="ORF">SAMEA104305318_02803</name>
    <name evidence="3" type="ORF">SAMEA104305318_04168</name>
</gene>
<evidence type="ECO:0000313" key="1">
    <source>
        <dbReference type="EMBL" id="SST27002.1"/>
    </source>
</evidence>
<protein>
    <submittedName>
        <fullName evidence="1">Uncharacterized protein</fullName>
    </submittedName>
</protein>
<reference evidence="1 4" key="1">
    <citation type="submission" date="2018-07" db="EMBL/GenBank/DDBJ databases">
        <authorList>
            <consortium name="Pathogen Informatics"/>
        </authorList>
    </citation>
    <scope>NUCLEOTIDE SEQUENCE [LARGE SCALE GENOMIC DNA]</scope>
    <source>
        <strain evidence="1 4">4300STDY7045823</strain>
    </source>
</reference>
<evidence type="ECO:0000313" key="3">
    <source>
        <dbReference type="EMBL" id="SST34750.1"/>
    </source>
</evidence>
<proteinExistence type="predicted"/>
<evidence type="ECO:0000313" key="4">
    <source>
        <dbReference type="Proteomes" id="UP000252694"/>
    </source>
</evidence>
<sequence length="53" mass="5116">MSAETVPVPGNEVLPAGSVAVAVTVSPSTRLPGFGTDQLPSVPATTVAVVPSG</sequence>